<organism evidence="1 2">
    <name type="scientific">Psilocybe cyanescens</name>
    <dbReference type="NCBI Taxonomy" id="93625"/>
    <lineage>
        <taxon>Eukaryota</taxon>
        <taxon>Fungi</taxon>
        <taxon>Dikarya</taxon>
        <taxon>Basidiomycota</taxon>
        <taxon>Agaricomycotina</taxon>
        <taxon>Agaricomycetes</taxon>
        <taxon>Agaricomycetidae</taxon>
        <taxon>Agaricales</taxon>
        <taxon>Agaricineae</taxon>
        <taxon>Strophariaceae</taxon>
        <taxon>Psilocybe</taxon>
    </lineage>
</organism>
<keyword evidence="2" id="KW-1185">Reference proteome</keyword>
<sequence length="94" mass="10223">MPGGEDTKEKVIDETIVIHNTQCPQIPSGGHGYSKDAYRASLMTGEQQGPYMAHSRAIVMSEGSESYQKGSVSSCGKDVRSPDRWAYLSKQVSV</sequence>
<reference evidence="1 2" key="1">
    <citation type="journal article" date="2018" name="Evol. Lett.">
        <title>Horizontal gene cluster transfer increased hallucinogenic mushroom diversity.</title>
        <authorList>
            <person name="Reynolds H.T."/>
            <person name="Vijayakumar V."/>
            <person name="Gluck-Thaler E."/>
            <person name="Korotkin H.B."/>
            <person name="Matheny P.B."/>
            <person name="Slot J.C."/>
        </authorList>
    </citation>
    <scope>NUCLEOTIDE SEQUENCE [LARGE SCALE GENOMIC DNA]</scope>
    <source>
        <strain evidence="1 2">2631</strain>
    </source>
</reference>
<dbReference type="InParanoid" id="A0A409WIK5"/>
<proteinExistence type="predicted"/>
<protein>
    <submittedName>
        <fullName evidence="1">Uncharacterized protein</fullName>
    </submittedName>
</protein>
<comment type="caution">
    <text evidence="1">The sequence shown here is derived from an EMBL/GenBank/DDBJ whole genome shotgun (WGS) entry which is preliminary data.</text>
</comment>
<evidence type="ECO:0000313" key="1">
    <source>
        <dbReference type="EMBL" id="PPQ78329.1"/>
    </source>
</evidence>
<dbReference type="EMBL" id="NHYD01003422">
    <property type="protein sequence ID" value="PPQ78329.1"/>
    <property type="molecule type" value="Genomic_DNA"/>
</dbReference>
<accession>A0A409WIK5</accession>
<evidence type="ECO:0000313" key="2">
    <source>
        <dbReference type="Proteomes" id="UP000283269"/>
    </source>
</evidence>
<gene>
    <name evidence="1" type="ORF">CVT25_011700</name>
</gene>
<name>A0A409WIK5_PSICY</name>
<dbReference type="AlphaFoldDB" id="A0A409WIK5"/>
<dbReference type="Proteomes" id="UP000283269">
    <property type="component" value="Unassembled WGS sequence"/>
</dbReference>